<comment type="caution">
    <text evidence="2">The sequence shown here is derived from an EMBL/GenBank/DDBJ whole genome shotgun (WGS) entry which is preliminary data.</text>
</comment>
<name>A0ABR9WA68_9BACT</name>
<accession>A0ABR9WA68</accession>
<dbReference type="Pfam" id="PF00027">
    <property type="entry name" value="cNMP_binding"/>
    <property type="match status" value="1"/>
</dbReference>
<dbReference type="Gene3D" id="2.60.120.10">
    <property type="entry name" value="Jelly Rolls"/>
    <property type="match status" value="1"/>
</dbReference>
<dbReference type="InterPro" id="IPR000595">
    <property type="entry name" value="cNMP-bd_dom"/>
</dbReference>
<dbReference type="CDD" id="cd00038">
    <property type="entry name" value="CAP_ED"/>
    <property type="match status" value="1"/>
</dbReference>
<gene>
    <name evidence="2" type="ORF">IEE83_10810</name>
</gene>
<evidence type="ECO:0000259" key="1">
    <source>
        <dbReference type="Pfam" id="PF00027"/>
    </source>
</evidence>
<evidence type="ECO:0000313" key="3">
    <source>
        <dbReference type="Proteomes" id="UP000634134"/>
    </source>
</evidence>
<protein>
    <submittedName>
        <fullName evidence="2">Crp/Fnr family transcriptional regulator</fullName>
    </submittedName>
</protein>
<reference evidence="3" key="1">
    <citation type="submission" date="2023-07" db="EMBL/GenBank/DDBJ databases">
        <title>Dyadobacter sp. nov 'subterranea' isolated from contaminted grondwater.</title>
        <authorList>
            <person name="Szabo I."/>
            <person name="Al-Omari J."/>
            <person name="Szerdahelyi S.G."/>
            <person name="Rado J."/>
        </authorList>
    </citation>
    <scope>NUCLEOTIDE SEQUENCE [LARGE SCALE GENOMIC DNA]</scope>
    <source>
        <strain evidence="3">UP-52</strain>
    </source>
</reference>
<sequence length="192" mass="22476">MLSVFKKYLTEKVTLSEEEWETIASVCIVKKIRKQQFLLEQGDVWRYNAFICEGCLRRYSIDDKGIEHIIQFSTENWWAGDRQSLMNETPSKYNVDAIENSVVILIRKEDFEMLCKKIPAFYELTNTILQRSFNASQERINAVISMTAEEKYLNFLSSFPGLANRVPRHMVASYLGITPETLSRIRKQIMEK</sequence>
<organism evidence="2 3">
    <name type="scientific">Dyadobacter subterraneus</name>
    <dbReference type="NCBI Taxonomy" id="2773304"/>
    <lineage>
        <taxon>Bacteria</taxon>
        <taxon>Pseudomonadati</taxon>
        <taxon>Bacteroidota</taxon>
        <taxon>Cytophagia</taxon>
        <taxon>Cytophagales</taxon>
        <taxon>Spirosomataceae</taxon>
        <taxon>Dyadobacter</taxon>
    </lineage>
</organism>
<dbReference type="InterPro" id="IPR018490">
    <property type="entry name" value="cNMP-bd_dom_sf"/>
</dbReference>
<evidence type="ECO:0000313" key="2">
    <source>
        <dbReference type="EMBL" id="MBE9462371.1"/>
    </source>
</evidence>
<dbReference type="InterPro" id="IPR014710">
    <property type="entry name" value="RmlC-like_jellyroll"/>
</dbReference>
<proteinExistence type="predicted"/>
<dbReference type="Proteomes" id="UP000634134">
    <property type="component" value="Unassembled WGS sequence"/>
</dbReference>
<feature type="domain" description="Cyclic nucleotide-binding" evidence="1">
    <location>
        <begin position="30"/>
        <end position="117"/>
    </location>
</feature>
<dbReference type="RefSeq" id="WP_194120583.1">
    <property type="nucleotide sequence ID" value="NZ_JACYGY010000001.1"/>
</dbReference>
<dbReference type="SUPFAM" id="SSF51206">
    <property type="entry name" value="cAMP-binding domain-like"/>
    <property type="match status" value="1"/>
</dbReference>
<keyword evidence="3" id="KW-1185">Reference proteome</keyword>
<dbReference type="EMBL" id="JACYGY010000001">
    <property type="protein sequence ID" value="MBE9462371.1"/>
    <property type="molecule type" value="Genomic_DNA"/>
</dbReference>